<evidence type="ECO:0000256" key="1">
    <source>
        <dbReference type="SAM" id="SignalP"/>
    </source>
</evidence>
<name>A0AAC9LND0_9FLAO</name>
<dbReference type="Proteomes" id="UP000187506">
    <property type="component" value="Chromosome"/>
</dbReference>
<evidence type="ECO:0008006" key="4">
    <source>
        <dbReference type="Google" id="ProtNLM"/>
    </source>
</evidence>
<proteinExistence type="predicted"/>
<dbReference type="CDD" id="cd07067">
    <property type="entry name" value="HP_PGM_like"/>
    <property type="match status" value="1"/>
</dbReference>
<dbReference type="KEGG" id="lvn:BWR22_09955"/>
<sequence length="171" mass="19749">MKKLIILLSIFTTFSCLKAQNNNEDDKKITTTTYYIVRHAEKDNKPANNPKLLPEGKLRALNYAKYFKNIELDAIYSTDFTRTKNTALPTAKSKNLKTIIYNAFEIDYNKFKDETKGKTIFIVGHSNTISDFANNIIGTKEYNEIDETVYNNMYIVSITDKKINHQLKTID</sequence>
<reference evidence="2 3" key="1">
    <citation type="submission" date="2017-01" db="EMBL/GenBank/DDBJ databases">
        <title>Complete genome of Lacinutrix venerupis DOK2-8 isolated from seawater in Dokdo.</title>
        <authorList>
            <person name="Chi W.-J."/>
            <person name="Kim J.H."/>
        </authorList>
    </citation>
    <scope>NUCLEOTIDE SEQUENCE [LARGE SCALE GENOMIC DNA]</scope>
    <source>
        <strain evidence="2 3">DOK2-8</strain>
    </source>
</reference>
<dbReference type="InterPro" id="IPR013078">
    <property type="entry name" value="His_Pase_superF_clade-1"/>
</dbReference>
<evidence type="ECO:0000313" key="3">
    <source>
        <dbReference type="Proteomes" id="UP000187506"/>
    </source>
</evidence>
<gene>
    <name evidence="2" type="ORF">BWR22_09955</name>
</gene>
<dbReference type="InterPro" id="IPR029033">
    <property type="entry name" value="His_PPase_superfam"/>
</dbReference>
<organism evidence="2 3">
    <name type="scientific">Lacinutrix venerupis</name>
    <dbReference type="NCBI Taxonomy" id="1486034"/>
    <lineage>
        <taxon>Bacteria</taxon>
        <taxon>Pseudomonadati</taxon>
        <taxon>Bacteroidota</taxon>
        <taxon>Flavobacteriia</taxon>
        <taxon>Flavobacteriales</taxon>
        <taxon>Flavobacteriaceae</taxon>
        <taxon>Lacinutrix</taxon>
    </lineage>
</organism>
<evidence type="ECO:0000313" key="2">
    <source>
        <dbReference type="EMBL" id="APY00620.1"/>
    </source>
</evidence>
<feature type="signal peptide" evidence="1">
    <location>
        <begin position="1"/>
        <end position="19"/>
    </location>
</feature>
<dbReference type="AlphaFoldDB" id="A0AAC9LND0"/>
<dbReference type="Gene3D" id="3.40.50.1240">
    <property type="entry name" value="Phosphoglycerate mutase-like"/>
    <property type="match status" value="1"/>
</dbReference>
<protein>
    <recommendedName>
        <fullName evidence="4">Broad specificity phosphatase PhoE</fullName>
    </recommendedName>
</protein>
<dbReference type="RefSeq" id="WP_076733526.1">
    <property type="nucleotide sequence ID" value="NZ_CP019352.1"/>
</dbReference>
<keyword evidence="1" id="KW-0732">Signal</keyword>
<dbReference type="SUPFAM" id="SSF53254">
    <property type="entry name" value="Phosphoglycerate mutase-like"/>
    <property type="match status" value="1"/>
</dbReference>
<feature type="chain" id="PRO_5042174875" description="Broad specificity phosphatase PhoE" evidence="1">
    <location>
        <begin position="20"/>
        <end position="171"/>
    </location>
</feature>
<dbReference type="EMBL" id="CP019352">
    <property type="protein sequence ID" value="APY00620.1"/>
    <property type="molecule type" value="Genomic_DNA"/>
</dbReference>
<keyword evidence="3" id="KW-1185">Reference proteome</keyword>
<dbReference type="PROSITE" id="PS51257">
    <property type="entry name" value="PROKAR_LIPOPROTEIN"/>
    <property type="match status" value="1"/>
</dbReference>
<dbReference type="Pfam" id="PF00300">
    <property type="entry name" value="His_Phos_1"/>
    <property type="match status" value="1"/>
</dbReference>
<accession>A0AAC9LND0</accession>